<dbReference type="AlphaFoldDB" id="A0A7X6I0M3"/>
<evidence type="ECO:0000256" key="1">
    <source>
        <dbReference type="SAM" id="Phobius"/>
    </source>
</evidence>
<comment type="caution">
    <text evidence="2">The sequence shown here is derived from an EMBL/GenBank/DDBJ whole genome shotgun (WGS) entry which is preliminary data.</text>
</comment>
<feature type="non-terminal residue" evidence="2">
    <location>
        <position position="113"/>
    </location>
</feature>
<reference evidence="2 3" key="1">
    <citation type="submission" date="2020-03" db="EMBL/GenBank/DDBJ databases">
        <title>Draft genome of Streptomyces sp. ventii, isolated from the Axial Seamount in the Pacific Ocean, and resequencing of the two type strains Streptomyces lonarensis strain NCL 716 and Streptomyces bohaiensis strain 11A07.</title>
        <authorList>
            <person name="Loughran R.M."/>
            <person name="Pfannmuller K.M."/>
            <person name="Wasson B.J."/>
            <person name="Deadmond M.C."/>
            <person name="Paddock B.E."/>
            <person name="Koyack M.J."/>
            <person name="Gallegos D.A."/>
            <person name="Mitchell E.A."/>
            <person name="Ushijima B."/>
            <person name="Saw J.H."/>
            <person name="Mcphail K.L."/>
            <person name="Videau P."/>
        </authorList>
    </citation>
    <scope>NUCLEOTIDE SEQUENCE [LARGE SCALE GENOMIC DNA]</scope>
    <source>
        <strain evidence="2 3">NCL716</strain>
    </source>
</reference>
<keyword evidence="3" id="KW-1185">Reference proteome</keyword>
<proteinExistence type="predicted"/>
<evidence type="ECO:0000313" key="2">
    <source>
        <dbReference type="EMBL" id="NJQ07811.1"/>
    </source>
</evidence>
<evidence type="ECO:0000313" key="3">
    <source>
        <dbReference type="Proteomes" id="UP000578686"/>
    </source>
</evidence>
<feature type="transmembrane region" description="Helical" evidence="1">
    <location>
        <begin position="39"/>
        <end position="62"/>
    </location>
</feature>
<dbReference type="EMBL" id="JAAVJD010000202">
    <property type="protein sequence ID" value="NJQ07811.1"/>
    <property type="molecule type" value="Genomic_DNA"/>
</dbReference>
<gene>
    <name evidence="2" type="ORF">HCN56_20025</name>
</gene>
<keyword evidence="1" id="KW-1133">Transmembrane helix</keyword>
<name>A0A7X6I0M3_9ACTN</name>
<accession>A0A7X6I0M3</accession>
<sequence>MGQHAAPRRPVVGTRTGAVLLGALYGLACGLLDHGAGAAAGRAVTLGVVAGLVVAVVALAVGRRLPVLPRAPRAVVAAACAGAGAAGQTLVTLSFRNGFSTGWSIGGKPGSSR</sequence>
<protein>
    <submittedName>
        <fullName evidence="2">Uncharacterized protein</fullName>
    </submittedName>
</protein>
<dbReference type="Proteomes" id="UP000578686">
    <property type="component" value="Unassembled WGS sequence"/>
</dbReference>
<keyword evidence="1" id="KW-0812">Transmembrane</keyword>
<organism evidence="2 3">
    <name type="scientific">Streptomyces lonarensis</name>
    <dbReference type="NCBI Taxonomy" id="700599"/>
    <lineage>
        <taxon>Bacteria</taxon>
        <taxon>Bacillati</taxon>
        <taxon>Actinomycetota</taxon>
        <taxon>Actinomycetes</taxon>
        <taxon>Kitasatosporales</taxon>
        <taxon>Streptomycetaceae</taxon>
        <taxon>Streptomyces</taxon>
    </lineage>
</organism>
<feature type="transmembrane region" description="Helical" evidence="1">
    <location>
        <begin position="74"/>
        <end position="95"/>
    </location>
</feature>
<keyword evidence="1" id="KW-0472">Membrane</keyword>
<feature type="transmembrane region" description="Helical" evidence="1">
    <location>
        <begin position="12"/>
        <end position="33"/>
    </location>
</feature>